<reference evidence="7" key="1">
    <citation type="submission" date="2019-09" db="EMBL/GenBank/DDBJ databases">
        <title>Draft genome information of white flower Hibiscus syriacus.</title>
        <authorList>
            <person name="Kim Y.-M."/>
        </authorList>
    </citation>
    <scope>NUCLEOTIDE SEQUENCE [LARGE SCALE GENOMIC DNA]</scope>
    <source>
        <strain evidence="7">YM2019G1</strain>
    </source>
</reference>
<comment type="similarity">
    <text evidence="4">Belongs to the TRAFAC class myosin-kinesin ATPase superfamily. Kinesin family.</text>
</comment>
<dbReference type="PROSITE" id="PS50067">
    <property type="entry name" value="KINESIN_MOTOR_2"/>
    <property type="match status" value="1"/>
</dbReference>
<feature type="coiled-coil region" evidence="5">
    <location>
        <begin position="324"/>
        <end position="358"/>
    </location>
</feature>
<dbReference type="Gene3D" id="3.40.850.10">
    <property type="entry name" value="Kinesin motor domain"/>
    <property type="match status" value="2"/>
</dbReference>
<dbReference type="GO" id="GO:0005874">
    <property type="term" value="C:microtubule"/>
    <property type="evidence" value="ECO:0007669"/>
    <property type="project" value="UniProtKB-KW"/>
</dbReference>
<evidence type="ECO:0000256" key="2">
    <source>
        <dbReference type="ARBA" id="ARBA00023054"/>
    </source>
</evidence>
<organism evidence="7 8">
    <name type="scientific">Hibiscus syriacus</name>
    <name type="common">Rose of Sharon</name>
    <dbReference type="NCBI Taxonomy" id="106335"/>
    <lineage>
        <taxon>Eukaryota</taxon>
        <taxon>Viridiplantae</taxon>
        <taxon>Streptophyta</taxon>
        <taxon>Embryophyta</taxon>
        <taxon>Tracheophyta</taxon>
        <taxon>Spermatophyta</taxon>
        <taxon>Magnoliopsida</taxon>
        <taxon>eudicotyledons</taxon>
        <taxon>Gunneridae</taxon>
        <taxon>Pentapetalae</taxon>
        <taxon>rosids</taxon>
        <taxon>malvids</taxon>
        <taxon>Malvales</taxon>
        <taxon>Malvaceae</taxon>
        <taxon>Malvoideae</taxon>
        <taxon>Hibiscus</taxon>
    </lineage>
</organism>
<dbReference type="InterPro" id="IPR027640">
    <property type="entry name" value="Kinesin-like_fam"/>
</dbReference>
<dbReference type="SUPFAM" id="SSF52540">
    <property type="entry name" value="P-loop containing nucleoside triphosphate hydrolases"/>
    <property type="match status" value="1"/>
</dbReference>
<proteinExistence type="inferred from homology"/>
<evidence type="ECO:0000313" key="7">
    <source>
        <dbReference type="EMBL" id="KAE8668006.1"/>
    </source>
</evidence>
<evidence type="ECO:0000256" key="1">
    <source>
        <dbReference type="ARBA" id="ARBA00022701"/>
    </source>
</evidence>
<dbReference type="EMBL" id="VEPZ02001559">
    <property type="protein sequence ID" value="KAE8668006.1"/>
    <property type="molecule type" value="Genomic_DNA"/>
</dbReference>
<keyword evidence="8" id="KW-1185">Reference proteome</keyword>
<evidence type="ECO:0000256" key="4">
    <source>
        <dbReference type="PROSITE-ProRule" id="PRU00283"/>
    </source>
</evidence>
<dbReference type="GO" id="GO:0003777">
    <property type="term" value="F:microtubule motor activity"/>
    <property type="evidence" value="ECO:0007669"/>
    <property type="project" value="InterPro"/>
</dbReference>
<dbReference type="AlphaFoldDB" id="A0A6A2XZB5"/>
<dbReference type="SMART" id="SM00129">
    <property type="entry name" value="KISc"/>
    <property type="match status" value="1"/>
</dbReference>
<dbReference type="GO" id="GO:0008017">
    <property type="term" value="F:microtubule binding"/>
    <property type="evidence" value="ECO:0007669"/>
    <property type="project" value="InterPro"/>
</dbReference>
<evidence type="ECO:0000259" key="6">
    <source>
        <dbReference type="PROSITE" id="PS50067"/>
    </source>
</evidence>
<evidence type="ECO:0000313" key="8">
    <source>
        <dbReference type="Proteomes" id="UP000436088"/>
    </source>
</evidence>
<keyword evidence="4" id="KW-0547">Nucleotide-binding</keyword>
<feature type="domain" description="Kinesin motor" evidence="6">
    <location>
        <begin position="42"/>
        <end position="148"/>
    </location>
</feature>
<protein>
    <recommendedName>
        <fullName evidence="6">Kinesin motor domain-containing protein</fullName>
    </recommendedName>
</protein>
<keyword evidence="4" id="KW-0067">ATP-binding</keyword>
<feature type="binding site" evidence="4">
    <location>
        <begin position="126"/>
        <end position="133"/>
    </location>
    <ligand>
        <name>ATP</name>
        <dbReference type="ChEBI" id="CHEBI:30616"/>
    </ligand>
</feature>
<dbReference type="InterPro" id="IPR001752">
    <property type="entry name" value="Kinesin_motor_dom"/>
</dbReference>
<dbReference type="PANTHER" id="PTHR47968:SF13">
    <property type="entry name" value="KINESIN-LIKE PROTEIN KIF19 ISOFORM X1"/>
    <property type="match status" value="1"/>
</dbReference>
<evidence type="ECO:0000256" key="3">
    <source>
        <dbReference type="ARBA" id="ARBA00023175"/>
    </source>
</evidence>
<dbReference type="InterPro" id="IPR027417">
    <property type="entry name" value="P-loop_NTPase"/>
</dbReference>
<gene>
    <name evidence="7" type="ORF">F3Y22_tig00112349pilonHSYRG00001</name>
</gene>
<dbReference type="GO" id="GO:0007018">
    <property type="term" value="P:microtubule-based movement"/>
    <property type="evidence" value="ECO:0007669"/>
    <property type="project" value="InterPro"/>
</dbReference>
<keyword evidence="2 5" id="KW-0175">Coiled coil</keyword>
<comment type="caution">
    <text evidence="7">The sequence shown here is derived from an EMBL/GenBank/DDBJ whole genome shotgun (WGS) entry which is preliminary data.</text>
</comment>
<dbReference type="Proteomes" id="UP000436088">
    <property type="component" value="Unassembled WGS sequence"/>
</dbReference>
<dbReference type="GO" id="GO:0005524">
    <property type="term" value="F:ATP binding"/>
    <property type="evidence" value="ECO:0007669"/>
    <property type="project" value="UniProtKB-UniRule"/>
</dbReference>
<name>A0A6A2XZB5_HIBSY</name>
<dbReference type="PANTHER" id="PTHR47968">
    <property type="entry name" value="CENTROMERE PROTEIN E"/>
    <property type="match status" value="1"/>
</dbReference>
<dbReference type="InterPro" id="IPR036961">
    <property type="entry name" value="Kinesin_motor_dom_sf"/>
</dbReference>
<keyword evidence="1" id="KW-0493">Microtubule</keyword>
<dbReference type="Pfam" id="PF00225">
    <property type="entry name" value="Kinesin"/>
    <property type="match status" value="2"/>
</dbReference>
<keyword evidence="3 4" id="KW-0505">Motor protein</keyword>
<sequence length="361" mass="40429">MIQRNHFIGTADHDSWGFIFATKGTDTAVARKLSMEMNEKKESRVFVRLRPMSKKEKEAGSRHFTFDASLPDSIPNMKCIPPRFKYEYVFGIGTFSLLEGSYSLSMTAELVEEVLQGRNGSVFCYGATGAGKTYTMLGTVDNPSFVGIAAAGFTQYRAYSTDEVMALLRRGNQNRITEPTRANETSSRSHAILQVVVEYRVKDASMNVINKVGSSHSSILLVGLVTLMSTNISPSNVSFGETQNTIHWADRARKSEPRHVRPMRKYLHHLKQVQPINPSLPTFHTNAYFTLVSNNASINIPTNNENEAQTTILSRNCATPESSKRDAEEAVNELKLRVKALESEMARMKKDHALELKQKKI</sequence>
<accession>A0A6A2XZB5</accession>
<evidence type="ECO:0000256" key="5">
    <source>
        <dbReference type="SAM" id="Coils"/>
    </source>
</evidence>